<proteinExistence type="predicted"/>
<keyword evidence="6 19" id="KW-0597">Phosphoprotein</keyword>
<dbReference type="SUPFAM" id="SSF47226">
    <property type="entry name" value="Histidine-containing phosphotransfer domain, HPT domain"/>
    <property type="match status" value="1"/>
</dbReference>
<dbReference type="EC" id="2.7.13.3" evidence="3"/>
<dbReference type="FunFam" id="3.30.565.10:FF:000010">
    <property type="entry name" value="Sensor histidine kinase RcsC"/>
    <property type="match status" value="1"/>
</dbReference>
<sequence>MERFFAASQDSPLQMLRMLESNLKRERRIFAIAVGLLIFASVCVAAGTTAFLIGTTVKSEQVDVQMTVRSLNVAIFDHYATVTPGGLLLEVNANRLSAPSQKARAQSECAPYPSTVQDTVLSRSCEQAWHSPIDMSKPLPLQFALADRPASYGFNFFPDTDVPARAVEKLAVLVEAAKARISDYGIDILEAARTRRVMWLSAPPALHLPRSSIVVFMAVEKDGQPYGFVFTYFVLETLLANATANASMSEIAVFGMDGQVVAGKESDQTEFMELNLRTSPVAVPRWFVGQGWGLRMPPLDLRVGRIVAALPLKVVISALRQEIGVVLLVTAALVAMLLAMYRYWNYRFLTRTYERTCRAVEGEILNHLLVQATPVGLCIVLQKDFSIIAANQVVRNMLDRDGAAVRIPPELCTEFKARIAEDSPENRDGAIRQFKFSFAKSDAAPIHTEISYTSAVVNKTQVLFCAIADISDHHEAERLLRQAKEATDAAAKAKLSFFASMSHEIRTPLSSLVGNLELVALGSLSPEQQARVQAMQASASALLHVVNDVLDFSKMDIGEMRLYPEWSSIEDLVVRATIAQAPLANRQGLRLFVIIDRACPRKLWFDPIRITQILNNLLSNALKFTYSGKVVTRVRWVDAALELSVADSGVGIPAEQCEKLFQPFVQGDAQRLTQAHGTGLGLSICAHLCKLMGGRVSLRSTEGVGTRITISLPLKAPEPESGDRRALHGKPAIMCRAGEYREWFDNLYEKSTSVLTYVTGKSPAAAVNACDYLVATDEFEDQEIDAIWKDRTRLIRVTQKGPLVPVIHDDGSFEMSVYGIESFREAVRSIGVRADPARGQASVAADRRVASAPREEKMQVLIAEDNVLNRSLLRDQLLELGAAVLEAVDGEEALDVLRKHRVDIVLTDMDMPRMTGAQLLVAARQLDPSMRIYAVSASASAQDVEQGRARGFTDYLTKPVPLAVLAGILQANAAQEPASGPAAGEDDDDLPPRLPAVPPSYAHVFLRQLDEDIVTLDAACQHRDLRALSRWAHKLAGGLSVLGPSMLLDQCQELRAILEETGDWVADICEFVKLIRVDLIEMRDLHQVSFKT</sequence>
<dbReference type="PROSITE" id="PS50110">
    <property type="entry name" value="RESPONSE_REGULATORY"/>
    <property type="match status" value="1"/>
</dbReference>
<keyword evidence="9" id="KW-0732">Signal</keyword>
<feature type="transmembrane region" description="Helical" evidence="20">
    <location>
        <begin position="323"/>
        <end position="344"/>
    </location>
</feature>
<dbReference type="InterPro" id="IPR036097">
    <property type="entry name" value="HisK_dim/P_sf"/>
</dbReference>
<keyword evidence="4" id="KW-1003">Cell membrane</keyword>
<dbReference type="Pfam" id="PF00512">
    <property type="entry name" value="HisKA"/>
    <property type="match status" value="1"/>
</dbReference>
<dbReference type="AlphaFoldDB" id="A0A158GHJ5"/>
<dbReference type="InterPro" id="IPR036890">
    <property type="entry name" value="HATPase_C_sf"/>
</dbReference>
<gene>
    <name evidence="24" type="ORF">AWB70_01963</name>
</gene>
<comment type="catalytic activity">
    <reaction evidence="1">
        <text>ATP + protein L-histidine = ADP + protein N-phospho-L-histidine.</text>
        <dbReference type="EC" id="2.7.13.3"/>
    </reaction>
</comment>
<evidence type="ECO:0000256" key="14">
    <source>
        <dbReference type="ARBA" id="ARBA00023026"/>
    </source>
</evidence>
<keyword evidence="25" id="KW-1185">Reference proteome</keyword>
<keyword evidence="13" id="KW-0902">Two-component regulatory system</keyword>
<dbReference type="GO" id="GO:0005886">
    <property type="term" value="C:plasma membrane"/>
    <property type="evidence" value="ECO:0007669"/>
    <property type="project" value="UniProtKB-SubCell"/>
</dbReference>
<dbReference type="SMART" id="SM00387">
    <property type="entry name" value="HATPase_c"/>
    <property type="match status" value="1"/>
</dbReference>
<evidence type="ECO:0000256" key="9">
    <source>
        <dbReference type="ARBA" id="ARBA00022729"/>
    </source>
</evidence>
<dbReference type="Pfam" id="PF01627">
    <property type="entry name" value="Hpt"/>
    <property type="match status" value="1"/>
</dbReference>
<evidence type="ECO:0000256" key="10">
    <source>
        <dbReference type="ARBA" id="ARBA00022777"/>
    </source>
</evidence>
<evidence type="ECO:0000259" key="23">
    <source>
        <dbReference type="PROSITE" id="PS50894"/>
    </source>
</evidence>
<evidence type="ECO:0000313" key="24">
    <source>
        <dbReference type="EMBL" id="SAL31089.1"/>
    </source>
</evidence>
<feature type="modified residue" description="4-aspartylphosphate" evidence="19">
    <location>
        <position position="908"/>
    </location>
</feature>
<dbReference type="Pfam" id="PF02518">
    <property type="entry name" value="HATPase_c"/>
    <property type="match status" value="1"/>
</dbReference>
<keyword evidence="14" id="KW-0843">Virulence</keyword>
<dbReference type="Gene3D" id="3.40.50.2300">
    <property type="match status" value="1"/>
</dbReference>
<evidence type="ECO:0000259" key="21">
    <source>
        <dbReference type="PROSITE" id="PS50109"/>
    </source>
</evidence>
<evidence type="ECO:0000256" key="15">
    <source>
        <dbReference type="ARBA" id="ARBA00023136"/>
    </source>
</evidence>
<dbReference type="PROSITE" id="PS50894">
    <property type="entry name" value="HPT"/>
    <property type="match status" value="1"/>
</dbReference>
<comment type="function">
    <text evidence="16">Member of the two-component regulatory system BvgS/BvgA. Phosphorylates BvgA via a four-step phosphorelay in response to environmental signals.</text>
</comment>
<dbReference type="SMART" id="SM00388">
    <property type="entry name" value="HisKA"/>
    <property type="match status" value="1"/>
</dbReference>
<evidence type="ECO:0000256" key="3">
    <source>
        <dbReference type="ARBA" id="ARBA00012438"/>
    </source>
</evidence>
<dbReference type="CDD" id="cd00082">
    <property type="entry name" value="HisKA"/>
    <property type="match status" value="1"/>
</dbReference>
<feature type="domain" description="HPt" evidence="23">
    <location>
        <begin position="994"/>
        <end position="1092"/>
    </location>
</feature>
<dbReference type="InterPro" id="IPR003594">
    <property type="entry name" value="HATPase_dom"/>
</dbReference>
<dbReference type="Pfam" id="PF00072">
    <property type="entry name" value="Response_reg"/>
    <property type="match status" value="1"/>
</dbReference>
<evidence type="ECO:0000259" key="22">
    <source>
        <dbReference type="PROSITE" id="PS50110"/>
    </source>
</evidence>
<keyword evidence="15 20" id="KW-0472">Membrane</keyword>
<dbReference type="PROSITE" id="PS50109">
    <property type="entry name" value="HIS_KIN"/>
    <property type="match status" value="1"/>
</dbReference>
<evidence type="ECO:0000256" key="6">
    <source>
        <dbReference type="ARBA" id="ARBA00022553"/>
    </source>
</evidence>
<accession>A0A158GHJ5</accession>
<evidence type="ECO:0000256" key="16">
    <source>
        <dbReference type="ARBA" id="ARBA00058004"/>
    </source>
</evidence>
<evidence type="ECO:0000256" key="8">
    <source>
        <dbReference type="ARBA" id="ARBA00022692"/>
    </source>
</evidence>
<keyword evidence="7" id="KW-0808">Transferase</keyword>
<dbReference type="InterPro" id="IPR011006">
    <property type="entry name" value="CheY-like_superfamily"/>
</dbReference>
<dbReference type="CDD" id="cd16922">
    <property type="entry name" value="HATPase_EvgS-ArcB-TorS-like"/>
    <property type="match status" value="1"/>
</dbReference>
<dbReference type="Gene3D" id="1.20.120.160">
    <property type="entry name" value="HPT domain"/>
    <property type="match status" value="1"/>
</dbReference>
<name>A0A158GHJ5_CABCO</name>
<evidence type="ECO:0000256" key="18">
    <source>
        <dbReference type="PROSITE-ProRule" id="PRU00110"/>
    </source>
</evidence>
<dbReference type="EMBL" id="FCNY02000004">
    <property type="protein sequence ID" value="SAL31089.1"/>
    <property type="molecule type" value="Genomic_DNA"/>
</dbReference>
<feature type="domain" description="Response regulatory" evidence="22">
    <location>
        <begin position="859"/>
        <end position="973"/>
    </location>
</feature>
<keyword evidence="11" id="KW-0547">Nucleotide-binding</keyword>
<feature type="modified residue" description="Phosphohistidine" evidence="18">
    <location>
        <position position="1033"/>
    </location>
</feature>
<evidence type="ECO:0000256" key="11">
    <source>
        <dbReference type="ARBA" id="ARBA00022840"/>
    </source>
</evidence>
<dbReference type="InterPro" id="IPR008207">
    <property type="entry name" value="Sig_transdc_His_kin_Hpt_dom"/>
</dbReference>
<keyword evidence="11" id="KW-0067">ATP-binding</keyword>
<dbReference type="InterPro" id="IPR036641">
    <property type="entry name" value="HPT_dom_sf"/>
</dbReference>
<dbReference type="SMART" id="SM00448">
    <property type="entry name" value="REC"/>
    <property type="match status" value="1"/>
</dbReference>
<evidence type="ECO:0000256" key="17">
    <source>
        <dbReference type="ARBA" id="ARBA00070152"/>
    </source>
</evidence>
<dbReference type="SUPFAM" id="SSF47384">
    <property type="entry name" value="Homodimeric domain of signal transducing histidine kinase"/>
    <property type="match status" value="1"/>
</dbReference>
<evidence type="ECO:0000256" key="2">
    <source>
        <dbReference type="ARBA" id="ARBA00004429"/>
    </source>
</evidence>
<evidence type="ECO:0000256" key="4">
    <source>
        <dbReference type="ARBA" id="ARBA00022475"/>
    </source>
</evidence>
<dbReference type="SUPFAM" id="SSF55874">
    <property type="entry name" value="ATPase domain of HSP90 chaperone/DNA topoisomerase II/histidine kinase"/>
    <property type="match status" value="1"/>
</dbReference>
<dbReference type="GO" id="GO:0000155">
    <property type="term" value="F:phosphorelay sensor kinase activity"/>
    <property type="evidence" value="ECO:0007669"/>
    <property type="project" value="InterPro"/>
</dbReference>
<feature type="domain" description="Histidine kinase" evidence="21">
    <location>
        <begin position="500"/>
        <end position="716"/>
    </location>
</feature>
<keyword evidence="12 20" id="KW-1133">Transmembrane helix</keyword>
<evidence type="ECO:0000256" key="7">
    <source>
        <dbReference type="ARBA" id="ARBA00022679"/>
    </source>
</evidence>
<dbReference type="InterPro" id="IPR001789">
    <property type="entry name" value="Sig_transdc_resp-reg_receiver"/>
</dbReference>
<keyword evidence="5" id="KW-0997">Cell inner membrane</keyword>
<dbReference type="RefSeq" id="WP_053571889.1">
    <property type="nucleotide sequence ID" value="NZ_FCNY02000004.1"/>
</dbReference>
<dbReference type="InterPro" id="IPR004358">
    <property type="entry name" value="Sig_transdc_His_kin-like_C"/>
</dbReference>
<dbReference type="InterPro" id="IPR005467">
    <property type="entry name" value="His_kinase_dom"/>
</dbReference>
<evidence type="ECO:0000256" key="5">
    <source>
        <dbReference type="ARBA" id="ARBA00022519"/>
    </source>
</evidence>
<keyword evidence="8 20" id="KW-0812">Transmembrane</keyword>
<dbReference type="Gene3D" id="1.10.287.130">
    <property type="match status" value="1"/>
</dbReference>
<evidence type="ECO:0000256" key="20">
    <source>
        <dbReference type="SAM" id="Phobius"/>
    </source>
</evidence>
<dbReference type="PRINTS" id="PR00344">
    <property type="entry name" value="BCTRLSENSOR"/>
</dbReference>
<reference evidence="25" key="1">
    <citation type="submission" date="2016-01" db="EMBL/GenBank/DDBJ databases">
        <authorList>
            <person name="Peeters C."/>
        </authorList>
    </citation>
    <scope>NUCLEOTIDE SEQUENCE [LARGE SCALE GENOMIC DNA]</scope>
</reference>
<organism evidence="24 25">
    <name type="scientific">Caballeronia cordobensis</name>
    <name type="common">Burkholderia cordobensis</name>
    <dbReference type="NCBI Taxonomy" id="1353886"/>
    <lineage>
        <taxon>Bacteria</taxon>
        <taxon>Pseudomonadati</taxon>
        <taxon>Pseudomonadota</taxon>
        <taxon>Betaproteobacteria</taxon>
        <taxon>Burkholderiales</taxon>
        <taxon>Burkholderiaceae</taxon>
        <taxon>Caballeronia</taxon>
    </lineage>
</organism>
<dbReference type="CDD" id="cd17546">
    <property type="entry name" value="REC_hyHK_CKI1_RcsC-like"/>
    <property type="match status" value="1"/>
</dbReference>
<evidence type="ECO:0000313" key="25">
    <source>
        <dbReference type="Proteomes" id="UP000054740"/>
    </source>
</evidence>
<evidence type="ECO:0000256" key="13">
    <source>
        <dbReference type="ARBA" id="ARBA00023012"/>
    </source>
</evidence>
<dbReference type="Proteomes" id="UP000054740">
    <property type="component" value="Unassembled WGS sequence"/>
</dbReference>
<dbReference type="PANTHER" id="PTHR43047">
    <property type="entry name" value="TWO-COMPONENT HISTIDINE PROTEIN KINASE"/>
    <property type="match status" value="1"/>
</dbReference>
<dbReference type="InterPro" id="IPR003661">
    <property type="entry name" value="HisK_dim/P_dom"/>
</dbReference>
<evidence type="ECO:0000256" key="12">
    <source>
        <dbReference type="ARBA" id="ARBA00022989"/>
    </source>
</evidence>
<keyword evidence="10 24" id="KW-0418">Kinase</keyword>
<dbReference type="SUPFAM" id="SSF52172">
    <property type="entry name" value="CheY-like"/>
    <property type="match status" value="1"/>
</dbReference>
<comment type="subcellular location">
    <subcellularLocation>
        <location evidence="2">Cell inner membrane</location>
        <topology evidence="2">Multi-pass membrane protein</topology>
    </subcellularLocation>
</comment>
<evidence type="ECO:0000256" key="1">
    <source>
        <dbReference type="ARBA" id="ARBA00000085"/>
    </source>
</evidence>
<dbReference type="Gene3D" id="3.30.565.10">
    <property type="entry name" value="Histidine kinase-like ATPase, C-terminal domain"/>
    <property type="match status" value="1"/>
</dbReference>
<protein>
    <recommendedName>
        <fullName evidence="17">Virulence sensor protein BvgS</fullName>
        <ecNumber evidence="3">2.7.13.3</ecNumber>
    </recommendedName>
</protein>
<evidence type="ECO:0000256" key="19">
    <source>
        <dbReference type="PROSITE-ProRule" id="PRU00169"/>
    </source>
</evidence>